<name>A0A4R6V4Y2_9GAMM</name>
<dbReference type="AlphaFoldDB" id="A0A4R6V4Y2"/>
<feature type="transmembrane region" description="Helical" evidence="7">
    <location>
        <begin position="84"/>
        <end position="105"/>
    </location>
</feature>
<evidence type="ECO:0000256" key="7">
    <source>
        <dbReference type="SAM" id="Phobius"/>
    </source>
</evidence>
<sequence>MVRIFKHYIPRSLFVLAFVEFALLMLSFHAGVLIRFDGNPEVSTHLTNIPLEYKSGSFALICALLLVAMGLYQRQQRADYRTVAIRLIWSFLIALPVLLTAFYLVPDLYVGRGAFAWSLGVAFLALLISRFVYLQFTNTALLSRRVLIVGTGKAAQTLEQLKRRSDWQGVSLIGFLHLRGDHDEIDSSKVIRSEKALLDICAEFGADEVVVAVEENRKNYPIEEIIECKLHGVQVTELSTFYEQRTGRIHLDAWSPHRMIFIEGFDASFSRVAVKRLFDLCVSLFGLILAAPLMLVTMLAIKLESAKDPIIYKQVRVGQHGHVFSILKFRSMVTNAEQNGAVWASKNDPRVTKVGAFIRKTRLDELPQLWNVFVGDMSFVGPRPERPVFVDQLTQKIPFYAMRHRVKPGITGWAQVNYPYGDSEADTREKLQYDLYYIKNYSLFLDLTILFQTAEVVLWRKGSR</sequence>
<dbReference type="NCBIfam" id="TIGR03013">
    <property type="entry name" value="EpsB_2"/>
    <property type="match status" value="1"/>
</dbReference>
<evidence type="ECO:0000256" key="4">
    <source>
        <dbReference type="ARBA" id="ARBA00022692"/>
    </source>
</evidence>
<keyword evidence="4 7" id="KW-0812">Transmembrane</keyword>
<dbReference type="InterPro" id="IPR003362">
    <property type="entry name" value="Bact_transf"/>
</dbReference>
<dbReference type="InterPro" id="IPR017464">
    <property type="entry name" value="Sugar_tfrase_EpsB_2"/>
</dbReference>
<dbReference type="Proteomes" id="UP000295375">
    <property type="component" value="Unassembled WGS sequence"/>
</dbReference>
<dbReference type="PANTHER" id="PTHR30576">
    <property type="entry name" value="COLANIC BIOSYNTHESIS UDP-GLUCOSE LIPID CARRIER TRANSFERASE"/>
    <property type="match status" value="1"/>
</dbReference>
<comment type="similarity">
    <text evidence="2">Belongs to the bacterial sugar transferase family.</text>
</comment>
<reference evidence="9 10" key="1">
    <citation type="submission" date="2019-03" db="EMBL/GenBank/DDBJ databases">
        <title>Genomic Encyclopedia of Type Strains, Phase IV (KMG-IV): sequencing the most valuable type-strain genomes for metagenomic binning, comparative biology and taxonomic classification.</title>
        <authorList>
            <person name="Goeker M."/>
        </authorList>
    </citation>
    <scope>NUCLEOTIDE SEQUENCE [LARGE SCALE GENOMIC DNA]</scope>
    <source>
        <strain evidence="9 10">DSM 103792</strain>
    </source>
</reference>
<keyword evidence="3 9" id="KW-0808">Transferase</keyword>
<evidence type="ECO:0000256" key="5">
    <source>
        <dbReference type="ARBA" id="ARBA00022989"/>
    </source>
</evidence>
<keyword evidence="5 7" id="KW-1133">Transmembrane helix</keyword>
<dbReference type="PANTHER" id="PTHR30576:SF0">
    <property type="entry name" value="UNDECAPRENYL-PHOSPHATE N-ACETYLGALACTOSAMINYL 1-PHOSPHATE TRANSFERASE-RELATED"/>
    <property type="match status" value="1"/>
</dbReference>
<accession>A0A4R6V4Y2</accession>
<evidence type="ECO:0000313" key="9">
    <source>
        <dbReference type="EMBL" id="TDQ51224.1"/>
    </source>
</evidence>
<dbReference type="Pfam" id="PF02397">
    <property type="entry name" value="Bac_transf"/>
    <property type="match status" value="1"/>
</dbReference>
<evidence type="ECO:0000256" key="3">
    <source>
        <dbReference type="ARBA" id="ARBA00022679"/>
    </source>
</evidence>
<evidence type="ECO:0000256" key="2">
    <source>
        <dbReference type="ARBA" id="ARBA00006464"/>
    </source>
</evidence>
<dbReference type="NCBIfam" id="TIGR03025">
    <property type="entry name" value="EPS_sugtrans"/>
    <property type="match status" value="1"/>
</dbReference>
<evidence type="ECO:0000259" key="8">
    <source>
        <dbReference type="Pfam" id="PF02397"/>
    </source>
</evidence>
<dbReference type="GO" id="GO:0016780">
    <property type="term" value="F:phosphotransferase activity, for other substituted phosphate groups"/>
    <property type="evidence" value="ECO:0007669"/>
    <property type="project" value="TreeGrafter"/>
</dbReference>
<feature type="transmembrane region" description="Helical" evidence="7">
    <location>
        <begin position="277"/>
        <end position="301"/>
    </location>
</feature>
<protein>
    <submittedName>
        <fullName evidence="9">Sugar transferase (PEP-CTERM system associated)/exopolysaccharide biosynthesis polyprenyl glycosylphosphotransferase</fullName>
    </submittedName>
</protein>
<dbReference type="Gene3D" id="3.40.50.720">
    <property type="entry name" value="NAD(P)-binding Rossmann-like Domain"/>
    <property type="match status" value="1"/>
</dbReference>
<organism evidence="9 10">
    <name type="scientific">Permianibacter aggregans</name>
    <dbReference type="NCBI Taxonomy" id="1510150"/>
    <lineage>
        <taxon>Bacteria</taxon>
        <taxon>Pseudomonadati</taxon>
        <taxon>Pseudomonadota</taxon>
        <taxon>Gammaproteobacteria</taxon>
        <taxon>Pseudomonadales</taxon>
        <taxon>Pseudomonadaceae</taxon>
        <taxon>Permianibacter</taxon>
    </lineage>
</organism>
<dbReference type="OrthoDB" id="9808602at2"/>
<dbReference type="GO" id="GO:0016020">
    <property type="term" value="C:membrane"/>
    <property type="evidence" value="ECO:0007669"/>
    <property type="project" value="UniProtKB-SubCell"/>
</dbReference>
<feature type="transmembrane region" description="Helical" evidence="7">
    <location>
        <begin position="117"/>
        <end position="136"/>
    </location>
</feature>
<feature type="transmembrane region" description="Helical" evidence="7">
    <location>
        <begin position="56"/>
        <end position="72"/>
    </location>
</feature>
<keyword evidence="6 7" id="KW-0472">Membrane</keyword>
<gene>
    <name evidence="9" type="ORF">EV696_101197</name>
</gene>
<dbReference type="RefSeq" id="WP_133587074.1">
    <property type="nucleotide sequence ID" value="NZ_CP037953.1"/>
</dbReference>
<dbReference type="InterPro" id="IPR017475">
    <property type="entry name" value="EPS_sugar_tfrase"/>
</dbReference>
<evidence type="ECO:0000313" key="10">
    <source>
        <dbReference type="Proteomes" id="UP000295375"/>
    </source>
</evidence>
<evidence type="ECO:0000256" key="1">
    <source>
        <dbReference type="ARBA" id="ARBA00004141"/>
    </source>
</evidence>
<comment type="caution">
    <text evidence="9">The sequence shown here is derived from an EMBL/GenBank/DDBJ whole genome shotgun (WGS) entry which is preliminary data.</text>
</comment>
<evidence type="ECO:0000256" key="6">
    <source>
        <dbReference type="ARBA" id="ARBA00023136"/>
    </source>
</evidence>
<dbReference type="EMBL" id="SNYM01000001">
    <property type="protein sequence ID" value="TDQ51224.1"/>
    <property type="molecule type" value="Genomic_DNA"/>
</dbReference>
<feature type="transmembrane region" description="Helical" evidence="7">
    <location>
        <begin position="12"/>
        <end position="36"/>
    </location>
</feature>
<keyword evidence="10" id="KW-1185">Reference proteome</keyword>
<proteinExistence type="inferred from homology"/>
<comment type="subcellular location">
    <subcellularLocation>
        <location evidence="1">Membrane</location>
        <topology evidence="1">Multi-pass membrane protein</topology>
    </subcellularLocation>
</comment>
<dbReference type="Pfam" id="PF13727">
    <property type="entry name" value="CoA_binding_3"/>
    <property type="match status" value="1"/>
</dbReference>
<feature type="domain" description="Bacterial sugar transferase" evidence="8">
    <location>
        <begin position="275"/>
        <end position="458"/>
    </location>
</feature>